<feature type="region of interest" description="Disordered" evidence="1">
    <location>
        <begin position="1032"/>
        <end position="1086"/>
    </location>
</feature>
<evidence type="ECO:0008006" key="4">
    <source>
        <dbReference type="Google" id="ProtNLM"/>
    </source>
</evidence>
<evidence type="ECO:0000313" key="2">
    <source>
        <dbReference type="EMBL" id="WAQ91974.1"/>
    </source>
</evidence>
<evidence type="ECO:0000313" key="3">
    <source>
        <dbReference type="Proteomes" id="UP001164743"/>
    </source>
</evidence>
<feature type="compositionally biased region" description="Basic and acidic residues" evidence="1">
    <location>
        <begin position="940"/>
        <end position="950"/>
    </location>
</feature>
<feature type="compositionally biased region" description="Low complexity" evidence="1">
    <location>
        <begin position="292"/>
        <end position="313"/>
    </location>
</feature>
<protein>
    <recommendedName>
        <fullName evidence="4">Calponin-homology (CH) domain-containing protein</fullName>
    </recommendedName>
</protein>
<feature type="compositionally biased region" description="Polar residues" evidence="1">
    <location>
        <begin position="1067"/>
        <end position="1077"/>
    </location>
</feature>
<dbReference type="GeneID" id="77804461"/>
<feature type="region of interest" description="Disordered" evidence="1">
    <location>
        <begin position="922"/>
        <end position="972"/>
    </location>
</feature>
<feature type="region of interest" description="Disordered" evidence="1">
    <location>
        <begin position="658"/>
        <end position="691"/>
    </location>
</feature>
<feature type="compositionally biased region" description="Pro residues" evidence="1">
    <location>
        <begin position="394"/>
        <end position="407"/>
    </location>
</feature>
<dbReference type="EMBL" id="CP110435">
    <property type="protein sequence ID" value="WAQ91974.1"/>
    <property type="molecule type" value="Genomic_DNA"/>
</dbReference>
<organism evidence="2 3">
    <name type="scientific">Puccinia triticina</name>
    <dbReference type="NCBI Taxonomy" id="208348"/>
    <lineage>
        <taxon>Eukaryota</taxon>
        <taxon>Fungi</taxon>
        <taxon>Dikarya</taxon>
        <taxon>Basidiomycota</taxon>
        <taxon>Pucciniomycotina</taxon>
        <taxon>Pucciniomycetes</taxon>
        <taxon>Pucciniales</taxon>
        <taxon>Pucciniaceae</taxon>
        <taxon>Puccinia</taxon>
    </lineage>
</organism>
<dbReference type="RefSeq" id="XP_053027529.1">
    <property type="nucleotide sequence ID" value="XM_053163566.1"/>
</dbReference>
<reference evidence="2" key="1">
    <citation type="submission" date="2022-10" db="EMBL/GenBank/DDBJ databases">
        <title>Puccinia triticina Genome sequencing and assembly.</title>
        <authorList>
            <person name="Li C."/>
        </authorList>
    </citation>
    <scope>NUCLEOTIDE SEQUENCE</scope>
    <source>
        <strain evidence="2">Pt15</strain>
    </source>
</reference>
<sequence>MFLNIMKIWKGKDPDAEIGLLGQIQKLEGLQKHIANRIKSREPKSHNTPGPDQEFDLEQSSKKRHSLIANSGNLSTLHEEDQPLDSKDEMVKLNDLLKIIDSFRVRNRKDHNLPSKDKQEEIALRLQYHVFETADYMYRQQLTTREALKKFYQSKGTKDIAAFCMVKNFEFKYGDSALDYDGTWLYTTKGILRNENSLSYRSALEVLEGKELRYLSYAFCRELLRIIHRALWIHDPDQKFLHICSKGQVARAVSGVFYVSVVVEGWFPPSSASSRTLNSTIPMASSNQLPFPSAAAASPPASSAAMASQASDPPSRPRMPYYTPANPRQFSSSAAKRESVMALGSIAHLQHYFVRNGLATKNRSASHKNMILAVPGRDPSQLSEEDEEALQNLPPEPAPPPPKPSQPQFPAGRALPNLTDLEAARQEVMAQLDQVCQAWGLVQLAATRAPSVASNRSADDELSQSLPPSSPGLQNLQLAQFSAFPADHPLLLQDNEGFIINLISLTTRAVRSVQKFILTIPDPDIFSPANISNLGGDLQRRMSHLELSTAARPRISRSTFLSGSSRTSSPSRPESAAALMSRRATAGFDPFALFKKRAVSGPMMAFATSQAQTTKDDPLAILRKMSLEVLSCLKNIEHKFRIPGSSTPMDNQEFSILQSSDQSQKDSPPRQYQVEAKNVEQQDEDNSEGSLVLPSMSWEYRQDVSLEEVREEALVVKEWLECVDGILEGMKIITGSRRKKSHLEVTNNPAIRKKKSTPAKDRNVFKKIIKSSKFSSSHPQNHELKVPDISLDDGTTTEDEAFSEVEDEEESEELLPNWARNDRFLLKAPRPDDPGTLVDGHENDPFGRLFSCLVSHLPPELLSHLVPPHGEYGSRIGFLDSLSDGTLLCLAYNAVLRKSQRPWGFIPVESIHNLVGIGGGMRSPEGMSERSLRKSSLGAIDEHEGGDGDGLRSPASVGFHSRFPTAGSDSAAPSPFFSPSISAESVASSSLTATHSNPNHLKVGLTFRRMENIKVWAAALKLRYLIKGDIPTPKPTTHASPPPSHPARDPSSPPPRTIPSPTTNNPAHESSSHQPPTSHRKFDPRSIAKKSDGWDLALGFMVSKWLDSVKAEKREEVLFSK</sequence>
<feature type="compositionally biased region" description="Pro residues" evidence="1">
    <location>
        <begin position="1040"/>
        <end position="1058"/>
    </location>
</feature>
<keyword evidence="3" id="KW-1185">Reference proteome</keyword>
<gene>
    <name evidence="2" type="ORF">PtA15_15A367</name>
</gene>
<dbReference type="PANTHER" id="PTHR38702:SF1">
    <property type="entry name" value="CALPONIN-HOMOLOGY (CH) DOMAIN-CONTAINING PROTEIN"/>
    <property type="match status" value="1"/>
</dbReference>
<feature type="region of interest" description="Disordered" evidence="1">
    <location>
        <begin position="774"/>
        <end position="800"/>
    </location>
</feature>
<dbReference type="Proteomes" id="UP001164743">
    <property type="component" value="Chromosome 15A"/>
</dbReference>
<dbReference type="PANTHER" id="PTHR38702">
    <property type="entry name" value="CALPONIN-HOMOLOGY (CH) DOMAIN-CONTAINING PROTEIN"/>
    <property type="match status" value="1"/>
</dbReference>
<accession>A0ABY7D5A3</accession>
<proteinExistence type="predicted"/>
<name>A0ABY7D5A3_9BASI</name>
<feature type="region of interest" description="Disordered" evidence="1">
    <location>
        <begin position="37"/>
        <end position="62"/>
    </location>
</feature>
<feature type="region of interest" description="Disordered" evidence="1">
    <location>
        <begin position="292"/>
        <end position="333"/>
    </location>
</feature>
<evidence type="ECO:0000256" key="1">
    <source>
        <dbReference type="SAM" id="MobiDB-lite"/>
    </source>
</evidence>
<feature type="region of interest" description="Disordered" evidence="1">
    <location>
        <begin position="377"/>
        <end position="413"/>
    </location>
</feature>